<proteinExistence type="predicted"/>
<reference evidence="2" key="1">
    <citation type="journal article" date="2015" name="Genome Biol. Evol.">
        <title>Organellar Genomes of White Spruce (Picea glauca): Assembly and Annotation.</title>
        <authorList>
            <person name="Jackman S.D."/>
            <person name="Warren R.L."/>
            <person name="Gibb E.A."/>
            <person name="Vandervalk B.P."/>
            <person name="Mohamadi H."/>
            <person name="Chu J."/>
            <person name="Raymond A."/>
            <person name="Pleasance S."/>
            <person name="Coope R."/>
            <person name="Wildung M.R."/>
            <person name="Ritland C.E."/>
            <person name="Bousquet J."/>
            <person name="Jones S.J."/>
            <person name="Bohlmann J."/>
            <person name="Birol I."/>
        </authorList>
    </citation>
    <scope>NUCLEOTIDE SEQUENCE [LARGE SCALE GENOMIC DNA]</scope>
    <source>
        <tissue evidence="2">Flushing bud</tissue>
    </source>
</reference>
<accession>A0A101LVE1</accession>
<dbReference type="EMBL" id="LKAM01000019">
    <property type="protein sequence ID" value="KUM45435.1"/>
    <property type="molecule type" value="Genomic_DNA"/>
</dbReference>
<comment type="caution">
    <text evidence="2">The sequence shown here is derived from an EMBL/GenBank/DDBJ whole genome shotgun (WGS) entry which is preliminary data.</text>
</comment>
<keyword evidence="2" id="KW-0496">Mitochondrion</keyword>
<evidence type="ECO:0000313" key="2">
    <source>
        <dbReference type="EMBL" id="KUM46064.1"/>
    </source>
</evidence>
<sequence length="61" mass="7280">MKHEISVTLYPTHVLFMRPTPFQIMPQNHDSYDRWMEILRIDTNNSSALSPHIIRKPIPHQ</sequence>
<dbReference type="EMBL" id="LKAM01000013">
    <property type="protein sequence ID" value="KUM46064.1"/>
    <property type="molecule type" value="Genomic_DNA"/>
</dbReference>
<name>A0A101LVE1_PICGL</name>
<protein>
    <submittedName>
        <fullName evidence="2">Uncharacterized protein</fullName>
    </submittedName>
</protein>
<gene>
    <name evidence="2" type="ORF">ABT39_MTgene1870</name>
    <name evidence="1" type="ORF">ABT39_MTgene2702</name>
</gene>
<dbReference type="AlphaFoldDB" id="A0A101LVE1"/>
<organism evidence="2">
    <name type="scientific">Picea glauca</name>
    <name type="common">White spruce</name>
    <name type="synonym">Pinus glauca</name>
    <dbReference type="NCBI Taxonomy" id="3330"/>
    <lineage>
        <taxon>Eukaryota</taxon>
        <taxon>Viridiplantae</taxon>
        <taxon>Streptophyta</taxon>
        <taxon>Embryophyta</taxon>
        <taxon>Tracheophyta</taxon>
        <taxon>Spermatophyta</taxon>
        <taxon>Pinopsida</taxon>
        <taxon>Pinidae</taxon>
        <taxon>Conifers I</taxon>
        <taxon>Pinales</taxon>
        <taxon>Pinaceae</taxon>
        <taxon>Picea</taxon>
    </lineage>
</organism>
<geneLocation type="mitochondrion" evidence="2"/>
<evidence type="ECO:0000313" key="1">
    <source>
        <dbReference type="EMBL" id="KUM45435.1"/>
    </source>
</evidence>